<dbReference type="PANTHER" id="PTHR12558:SF10">
    <property type="entry name" value="CELL DIVISION CYCLE PROTEIN 23 HOMOLOG"/>
    <property type="match status" value="1"/>
</dbReference>
<keyword evidence="6" id="KW-0732">Signal</keyword>
<reference evidence="19" key="1">
    <citation type="submission" date="2017-11" db="EMBL/GenBank/DDBJ databases">
        <authorList>
            <person name="Lima N.C."/>
            <person name="Parody-Merino A.M."/>
            <person name="Battley P.F."/>
            <person name="Fidler A.E."/>
            <person name="Prosdocimi F."/>
        </authorList>
    </citation>
    <scope>NUCLEOTIDE SEQUENCE [LARGE SCALE GENOMIC DNA]</scope>
</reference>
<evidence type="ECO:0000256" key="8">
    <source>
        <dbReference type="ARBA" id="ARBA00022776"/>
    </source>
</evidence>
<dbReference type="Gene3D" id="1.10.220.110">
    <property type="entry name" value="GDNF binding domain"/>
    <property type="match status" value="1"/>
</dbReference>
<evidence type="ECO:0000256" key="5">
    <source>
        <dbReference type="ARBA" id="ARBA00022622"/>
    </source>
</evidence>
<dbReference type="OrthoDB" id="10262026at2759"/>
<proteinExistence type="inferred from homology"/>
<keyword evidence="11" id="KW-0472">Membrane</keyword>
<dbReference type="GO" id="GO:0051301">
    <property type="term" value="P:cell division"/>
    <property type="evidence" value="ECO:0007669"/>
    <property type="project" value="UniProtKB-KW"/>
</dbReference>
<keyword evidence="8" id="KW-0498">Mitosis</keyword>
<keyword evidence="9" id="KW-0833">Ubl conjugation pathway</keyword>
<sequence length="1012" mass="115934">MNGMVLIAGDVDKMLRTNLPGQQQGVQFLHEFNPYATLMPKDLRTSLTRISQDIDEPAKSTRGDLLALPRSDCIAAEQQCLSDSTCNATYRVLESCALAKSRLLSLDQEGRVRCLGAELDLGNSSLLHCRCHRRMKRQEHCLRVFWTVHSSMTDGYFNLETSPYENPANEEHWKTDYNKLAALLSGDATNPCLKATHVCNLSKKCVRLRTEYASICTKGVGSEDTCDRRKCHRGLRNFFEKVPEDFTKRILFCPCQDELCGERRRKTIVPDCSFQYNTKPNCLWLLDSCLEDHICKSRLADFQQNCQPADTSPDGCALQGHAACLQAYMGMIGTPMTPNYISNSSVEISLWCTCESSGNQKEKCDQILGMFETNKCLGKHQTSQNQRNSSAQGNPNPVDFKILQCVIYLGLKRFTLPEIIVNDSASNHLQNYLDPCQIAALAAVITRAEPGYRVPVRNAKEEDARDLDAYTLAKSYFDLKEYDRAAYFLRGCKSQKAYFLYMYSRYLSGEKKKDDETVDSLGPLEKGQVKNEALRELRVELSKKHKARELDGFGLYLYGVVLRKLDLVKEAIDVFVEAAHVLPLHWGAWLELCNLITDKEMLKFLSLPDTWMKEFFLAHIYTELQLIEEALQKYQSLIDAGFSKSTYIISQIAVAYHNIRDIDKALSIFNELRKQDPYRIENMDTFSNLLYVRSMKPELSYLAHNLCEIDKYRVETCCVIGNYYSLRSQHEKAALYFQRALKLNPRYLGAWTLMGHEYMEMKNTSAAIQAYRHAIEVNKRDYRAWYGLGQTYEILKMPFYCLYYYRRAHQLRPNDSRMLVALGECYEKLNQLVEAKKVRTDVWSKTLDVSQDTQSCSKIVYLVLPEMHTCYWRAYAVGDVEKMALVKLAKLHEQLNESEQAAQCYIKYIQDIYSCGELVEHVEVSTAFRYLAQYYFKCKLWDEASACAQKCCAFNDTREEGKALLRQILQLRNQGETSSTDIAAPFFLPASLSANNTPTRRVSPLNLSSVTP</sequence>
<evidence type="ECO:0000256" key="10">
    <source>
        <dbReference type="ARBA" id="ARBA00022803"/>
    </source>
</evidence>
<dbReference type="Pfam" id="PF02351">
    <property type="entry name" value="GDNF"/>
    <property type="match status" value="3"/>
</dbReference>
<evidence type="ECO:0000256" key="16">
    <source>
        <dbReference type="PROSITE-ProRule" id="PRU00339"/>
    </source>
</evidence>
<evidence type="ECO:0000256" key="14">
    <source>
        <dbReference type="ARBA" id="ARBA00023288"/>
    </source>
</evidence>
<evidence type="ECO:0000256" key="11">
    <source>
        <dbReference type="ARBA" id="ARBA00023136"/>
    </source>
</evidence>
<dbReference type="PROSITE" id="PS50005">
    <property type="entry name" value="TPR"/>
    <property type="match status" value="2"/>
</dbReference>
<keyword evidence="3" id="KW-1003">Cell membrane</keyword>
<dbReference type="Pfam" id="PF13181">
    <property type="entry name" value="TPR_8"/>
    <property type="match status" value="2"/>
</dbReference>
<evidence type="ECO:0000313" key="19">
    <source>
        <dbReference type="Proteomes" id="UP000233556"/>
    </source>
</evidence>
<reference evidence="19" key="2">
    <citation type="submission" date="2017-12" db="EMBL/GenBank/DDBJ databases">
        <title>Genome sequence of the Bar-tailed Godwit (Limosa lapponica baueri).</title>
        <authorList>
            <person name="Lima N.C.B."/>
            <person name="Parody-Merino A.M."/>
            <person name="Battley P.F."/>
            <person name="Fidler A.E."/>
            <person name="Prosdocimi F."/>
        </authorList>
    </citation>
    <scope>NUCLEOTIDE SEQUENCE [LARGE SCALE GENOMIC DNA]</scope>
</reference>
<feature type="domain" description="GDNF/GAS1" evidence="17">
    <location>
        <begin position="73"/>
        <end position="153"/>
    </location>
</feature>
<keyword evidence="12" id="KW-0675">Receptor</keyword>
<dbReference type="SUPFAM" id="SSF48452">
    <property type="entry name" value="TPR-like"/>
    <property type="match status" value="2"/>
</dbReference>
<evidence type="ECO:0000256" key="15">
    <source>
        <dbReference type="ARBA" id="ARBA00023306"/>
    </source>
</evidence>
<keyword evidence="19" id="KW-1185">Reference proteome</keyword>
<keyword evidence="14" id="KW-0449">Lipoprotein</keyword>
<dbReference type="GO" id="GO:0005886">
    <property type="term" value="C:plasma membrane"/>
    <property type="evidence" value="ECO:0007669"/>
    <property type="project" value="UniProtKB-SubCell"/>
</dbReference>
<evidence type="ECO:0000313" key="18">
    <source>
        <dbReference type="EMBL" id="PKU41240.1"/>
    </source>
</evidence>
<dbReference type="GO" id="GO:0005680">
    <property type="term" value="C:anaphase-promoting complex"/>
    <property type="evidence" value="ECO:0007669"/>
    <property type="project" value="InterPro"/>
</dbReference>
<accession>A0A2I0U581</accession>
<feature type="domain" description="GDNF/GAS1" evidence="17">
    <location>
        <begin position="192"/>
        <end position="272"/>
    </location>
</feature>
<dbReference type="GO" id="GO:0031145">
    <property type="term" value="P:anaphase-promoting complex-dependent catabolic process"/>
    <property type="evidence" value="ECO:0007669"/>
    <property type="project" value="TreeGrafter"/>
</dbReference>
<keyword evidence="5" id="KW-0336">GPI-anchor</keyword>
<dbReference type="GO" id="GO:0098552">
    <property type="term" value="C:side of membrane"/>
    <property type="evidence" value="ECO:0007669"/>
    <property type="project" value="UniProtKB-KW"/>
</dbReference>
<keyword evidence="13" id="KW-0325">Glycoprotein</keyword>
<dbReference type="InterPro" id="IPR016017">
    <property type="entry name" value="GDNF/GAS1"/>
</dbReference>
<dbReference type="SMART" id="SM00028">
    <property type="entry name" value="TPR"/>
    <property type="match status" value="6"/>
</dbReference>
<dbReference type="InterPro" id="IPR003438">
    <property type="entry name" value="GDNF_rcpt"/>
</dbReference>
<keyword evidence="15" id="KW-0131">Cell cycle</keyword>
<comment type="subcellular location">
    <subcellularLocation>
        <location evidence="1">Cell membrane</location>
        <topology evidence="1">Lipid-anchor</topology>
        <topology evidence="1">GPI-anchor</topology>
    </subcellularLocation>
</comment>
<dbReference type="AlphaFoldDB" id="A0A2I0U581"/>
<evidence type="ECO:0000256" key="13">
    <source>
        <dbReference type="ARBA" id="ARBA00023180"/>
    </source>
</evidence>
<dbReference type="SMART" id="SM00907">
    <property type="entry name" value="GDNF"/>
    <property type="match status" value="3"/>
</dbReference>
<protein>
    <recommendedName>
        <fullName evidence="17">GDNF/GAS1 domain-containing protein</fullName>
    </recommendedName>
</protein>
<evidence type="ECO:0000256" key="12">
    <source>
        <dbReference type="ARBA" id="ARBA00023170"/>
    </source>
</evidence>
<keyword evidence="10 16" id="KW-0802">TPR repeat</keyword>
<evidence type="ECO:0000256" key="4">
    <source>
        <dbReference type="ARBA" id="ARBA00022618"/>
    </source>
</evidence>
<dbReference type="SUPFAM" id="SSF110035">
    <property type="entry name" value="GDNF receptor-like"/>
    <property type="match status" value="1"/>
</dbReference>
<name>A0A2I0U581_LIMLA</name>
<comment type="similarity">
    <text evidence="2">Belongs to the GDNFR family.</text>
</comment>
<dbReference type="PANTHER" id="PTHR12558">
    <property type="entry name" value="CELL DIVISION CYCLE 16,23,27"/>
    <property type="match status" value="1"/>
</dbReference>
<dbReference type="Proteomes" id="UP000233556">
    <property type="component" value="Unassembled WGS sequence"/>
</dbReference>
<dbReference type="EMBL" id="KZ506142">
    <property type="protein sequence ID" value="PKU41240.1"/>
    <property type="molecule type" value="Genomic_DNA"/>
</dbReference>
<evidence type="ECO:0000256" key="1">
    <source>
        <dbReference type="ARBA" id="ARBA00004609"/>
    </source>
</evidence>
<evidence type="ECO:0000259" key="17">
    <source>
        <dbReference type="SMART" id="SM00907"/>
    </source>
</evidence>
<dbReference type="InterPro" id="IPR019734">
    <property type="entry name" value="TPR_rpt"/>
</dbReference>
<evidence type="ECO:0000256" key="3">
    <source>
        <dbReference type="ARBA" id="ARBA00022475"/>
    </source>
</evidence>
<keyword evidence="7" id="KW-0677">Repeat</keyword>
<feature type="domain" description="GDNF/GAS1" evidence="17">
    <location>
        <begin position="282"/>
        <end position="376"/>
    </location>
</feature>
<evidence type="ECO:0000256" key="9">
    <source>
        <dbReference type="ARBA" id="ARBA00022786"/>
    </source>
</evidence>
<feature type="repeat" description="TPR" evidence="16">
    <location>
        <begin position="748"/>
        <end position="781"/>
    </location>
</feature>
<dbReference type="PRINTS" id="PR01316">
    <property type="entry name" value="GDNFRECEPTOR"/>
</dbReference>
<evidence type="ECO:0000256" key="6">
    <source>
        <dbReference type="ARBA" id="ARBA00022729"/>
    </source>
</evidence>
<keyword evidence="4" id="KW-0132">Cell division</keyword>
<dbReference type="InterPro" id="IPR037193">
    <property type="entry name" value="GDNF_alpha"/>
</dbReference>
<dbReference type="Gene3D" id="1.25.40.10">
    <property type="entry name" value="Tetratricopeptide repeat domain"/>
    <property type="match status" value="2"/>
</dbReference>
<dbReference type="GO" id="GO:0016567">
    <property type="term" value="P:protein ubiquitination"/>
    <property type="evidence" value="ECO:0007669"/>
    <property type="project" value="TreeGrafter"/>
</dbReference>
<dbReference type="GO" id="GO:0045842">
    <property type="term" value="P:positive regulation of mitotic metaphase/anaphase transition"/>
    <property type="evidence" value="ECO:0007669"/>
    <property type="project" value="TreeGrafter"/>
</dbReference>
<evidence type="ECO:0000256" key="2">
    <source>
        <dbReference type="ARBA" id="ARBA00005961"/>
    </source>
</evidence>
<gene>
    <name evidence="18" type="ORF">llap_8454</name>
</gene>
<dbReference type="GO" id="GO:0007169">
    <property type="term" value="P:cell surface receptor protein tyrosine kinase signaling pathway"/>
    <property type="evidence" value="ECO:0007669"/>
    <property type="project" value="UniProtKB-ARBA"/>
</dbReference>
<feature type="repeat" description="TPR" evidence="16">
    <location>
        <begin position="714"/>
        <end position="747"/>
    </location>
</feature>
<dbReference type="GO" id="GO:0038023">
    <property type="term" value="F:signaling receptor activity"/>
    <property type="evidence" value="ECO:0007669"/>
    <property type="project" value="InterPro"/>
</dbReference>
<dbReference type="InterPro" id="IPR007192">
    <property type="entry name" value="APC8"/>
</dbReference>
<dbReference type="Pfam" id="PF04049">
    <property type="entry name" value="ANAPC8"/>
    <property type="match status" value="1"/>
</dbReference>
<dbReference type="InterPro" id="IPR011990">
    <property type="entry name" value="TPR-like_helical_dom_sf"/>
</dbReference>
<organism evidence="18 19">
    <name type="scientific">Limosa lapponica baueri</name>
    <dbReference type="NCBI Taxonomy" id="1758121"/>
    <lineage>
        <taxon>Eukaryota</taxon>
        <taxon>Metazoa</taxon>
        <taxon>Chordata</taxon>
        <taxon>Craniata</taxon>
        <taxon>Vertebrata</taxon>
        <taxon>Euteleostomi</taxon>
        <taxon>Archelosauria</taxon>
        <taxon>Archosauria</taxon>
        <taxon>Dinosauria</taxon>
        <taxon>Saurischia</taxon>
        <taxon>Theropoda</taxon>
        <taxon>Coelurosauria</taxon>
        <taxon>Aves</taxon>
        <taxon>Neognathae</taxon>
        <taxon>Neoaves</taxon>
        <taxon>Charadriiformes</taxon>
        <taxon>Scolopacidae</taxon>
        <taxon>Limosa</taxon>
    </lineage>
</organism>
<evidence type="ECO:0000256" key="7">
    <source>
        <dbReference type="ARBA" id="ARBA00022737"/>
    </source>
</evidence>
<dbReference type="FunFam" id="1.10.220.110:FF:000001">
    <property type="entry name" value="GDNF family receptor alpha"/>
    <property type="match status" value="1"/>
</dbReference>